<keyword evidence="2" id="KW-1003">Cell membrane</keyword>
<dbReference type="PANTHER" id="PTHR30086">
    <property type="entry name" value="ARGININE EXPORTER PROTEIN ARGO"/>
    <property type="match status" value="1"/>
</dbReference>
<keyword evidence="7" id="KW-0966">Cell projection</keyword>
<proteinExistence type="predicted"/>
<organism evidence="7 8">
    <name type="scientific">Paraglaciecola chathamensis</name>
    <dbReference type="NCBI Taxonomy" id="368405"/>
    <lineage>
        <taxon>Bacteria</taxon>
        <taxon>Pseudomonadati</taxon>
        <taxon>Pseudomonadota</taxon>
        <taxon>Gammaproteobacteria</taxon>
        <taxon>Alteromonadales</taxon>
        <taxon>Alteromonadaceae</taxon>
        <taxon>Paraglaciecola</taxon>
    </lineage>
</organism>
<evidence type="ECO:0000256" key="5">
    <source>
        <dbReference type="ARBA" id="ARBA00023136"/>
    </source>
</evidence>
<dbReference type="GO" id="GO:0015171">
    <property type="term" value="F:amino acid transmembrane transporter activity"/>
    <property type="evidence" value="ECO:0007669"/>
    <property type="project" value="TreeGrafter"/>
</dbReference>
<dbReference type="EMBL" id="BMZC01000004">
    <property type="protein sequence ID" value="GGZ58722.1"/>
    <property type="molecule type" value="Genomic_DNA"/>
</dbReference>
<keyword evidence="3 6" id="KW-0812">Transmembrane</keyword>
<name>A0A8H9I902_9ALTE</name>
<comment type="caution">
    <text evidence="7">The sequence shown here is derived from an EMBL/GenBank/DDBJ whole genome shotgun (WGS) entry which is preliminary data.</text>
</comment>
<keyword evidence="7" id="KW-0969">Cilium</keyword>
<gene>
    <name evidence="7" type="ORF">GCM10011274_15830</name>
</gene>
<evidence type="ECO:0000313" key="8">
    <source>
        <dbReference type="Proteomes" id="UP000622604"/>
    </source>
</evidence>
<dbReference type="GO" id="GO:0005886">
    <property type="term" value="C:plasma membrane"/>
    <property type="evidence" value="ECO:0007669"/>
    <property type="project" value="UniProtKB-SubCell"/>
</dbReference>
<evidence type="ECO:0000256" key="2">
    <source>
        <dbReference type="ARBA" id="ARBA00022475"/>
    </source>
</evidence>
<dbReference type="InterPro" id="IPR001123">
    <property type="entry name" value="LeuE-type"/>
</dbReference>
<feature type="transmembrane region" description="Helical" evidence="6">
    <location>
        <begin position="81"/>
        <end position="103"/>
    </location>
</feature>
<evidence type="ECO:0000256" key="1">
    <source>
        <dbReference type="ARBA" id="ARBA00004651"/>
    </source>
</evidence>
<keyword evidence="7" id="KW-0282">Flagellum</keyword>
<dbReference type="Pfam" id="PF01810">
    <property type="entry name" value="LysE"/>
    <property type="match status" value="1"/>
</dbReference>
<dbReference type="AlphaFoldDB" id="A0A8H9I902"/>
<keyword evidence="4 6" id="KW-1133">Transmembrane helix</keyword>
<reference evidence="7" key="1">
    <citation type="journal article" date="2014" name="Int. J. Syst. Evol. Microbiol.">
        <title>Complete genome sequence of Corynebacterium casei LMG S-19264T (=DSM 44701T), isolated from a smear-ripened cheese.</title>
        <authorList>
            <consortium name="US DOE Joint Genome Institute (JGI-PGF)"/>
            <person name="Walter F."/>
            <person name="Albersmeier A."/>
            <person name="Kalinowski J."/>
            <person name="Ruckert C."/>
        </authorList>
    </citation>
    <scope>NUCLEOTIDE SEQUENCE</scope>
    <source>
        <strain evidence="7">KCTC 32337</strain>
    </source>
</reference>
<dbReference type="PIRSF" id="PIRSF006324">
    <property type="entry name" value="LeuE"/>
    <property type="match status" value="1"/>
</dbReference>
<protein>
    <submittedName>
        <fullName evidence="7">Flagellar biosynthesis protein FlgM</fullName>
    </submittedName>
</protein>
<accession>A0A8H9I902</accession>
<evidence type="ECO:0000256" key="6">
    <source>
        <dbReference type="SAM" id="Phobius"/>
    </source>
</evidence>
<dbReference type="PANTHER" id="PTHR30086:SF20">
    <property type="entry name" value="ARGININE EXPORTER PROTEIN ARGO-RELATED"/>
    <property type="match status" value="1"/>
</dbReference>
<dbReference type="Proteomes" id="UP000622604">
    <property type="component" value="Unassembled WGS sequence"/>
</dbReference>
<keyword evidence="5 6" id="KW-0472">Membrane</keyword>
<feature type="transmembrane region" description="Helical" evidence="6">
    <location>
        <begin position="50"/>
        <end position="75"/>
    </location>
</feature>
<feature type="transmembrane region" description="Helical" evidence="6">
    <location>
        <begin position="156"/>
        <end position="181"/>
    </location>
</feature>
<evidence type="ECO:0000256" key="3">
    <source>
        <dbReference type="ARBA" id="ARBA00022692"/>
    </source>
</evidence>
<feature type="transmembrane region" description="Helical" evidence="6">
    <location>
        <begin position="124"/>
        <end position="144"/>
    </location>
</feature>
<evidence type="ECO:0000313" key="7">
    <source>
        <dbReference type="EMBL" id="GGZ58722.1"/>
    </source>
</evidence>
<sequence length="220" mass="23311">MTFSIKRLEHSMDIHAYLIFLTTTTIVCMSPGPAVITIASQGARHGAKKALFGVTGVASANVVYFLLSATGIASLLVASNLVFSIIKWVGVAYLVYLGLNALFSKSGGLRINKSTSSNTKGVALFSQGFIVELANPKALLYFLALLPQFIDVEKPILLQLFIMGASCLVVDLLSYTMYAYIGQKLSSGSVKASIVNLINKSAGGFLLFAGIKMAAVSSNV</sequence>
<comment type="subcellular location">
    <subcellularLocation>
        <location evidence="1">Cell membrane</location>
        <topology evidence="1">Multi-pass membrane protein</topology>
    </subcellularLocation>
</comment>
<evidence type="ECO:0000256" key="4">
    <source>
        <dbReference type="ARBA" id="ARBA00022989"/>
    </source>
</evidence>
<reference evidence="7" key="2">
    <citation type="submission" date="2020-09" db="EMBL/GenBank/DDBJ databases">
        <authorList>
            <person name="Sun Q."/>
            <person name="Kim S."/>
        </authorList>
    </citation>
    <scope>NUCLEOTIDE SEQUENCE</scope>
    <source>
        <strain evidence="7">KCTC 32337</strain>
    </source>
</reference>
<feature type="transmembrane region" description="Helical" evidence="6">
    <location>
        <begin position="14"/>
        <end position="38"/>
    </location>
</feature>